<dbReference type="GO" id="GO:0006419">
    <property type="term" value="P:alanyl-tRNA aminoacylation"/>
    <property type="evidence" value="ECO:0007669"/>
    <property type="project" value="UniProtKB-UniRule"/>
</dbReference>
<keyword evidence="5 11" id="KW-0547">Nucleotide-binding</keyword>
<keyword evidence="2 11" id="KW-0820">tRNA-binding</keyword>
<keyword evidence="15" id="KW-1185">Reference proteome</keyword>
<comment type="subcellular location">
    <subcellularLocation>
        <location evidence="11">Cytoplasm</location>
    </subcellularLocation>
</comment>
<dbReference type="NCBIfam" id="TIGR00344">
    <property type="entry name" value="alaS"/>
    <property type="match status" value="1"/>
</dbReference>
<dbReference type="Proteomes" id="UP000324159">
    <property type="component" value="Unassembled WGS sequence"/>
</dbReference>
<dbReference type="SUPFAM" id="SSF55186">
    <property type="entry name" value="ThrRS/AlaRS common domain"/>
    <property type="match status" value="1"/>
</dbReference>
<dbReference type="InterPro" id="IPR009000">
    <property type="entry name" value="Transl_B-barrel_sf"/>
</dbReference>
<feature type="domain" description="Alanyl-transfer RNA synthetases family profile" evidence="13">
    <location>
        <begin position="2"/>
        <end position="714"/>
    </location>
</feature>
<dbReference type="FunFam" id="3.30.54.20:FF:000001">
    <property type="entry name" value="Alanine--tRNA ligase"/>
    <property type="match status" value="1"/>
</dbReference>
<evidence type="ECO:0000256" key="10">
    <source>
        <dbReference type="ARBA" id="ARBA00023146"/>
    </source>
</evidence>
<proteinExistence type="inferred from homology"/>
<dbReference type="InterPro" id="IPR045864">
    <property type="entry name" value="aa-tRNA-synth_II/BPL/LPL"/>
</dbReference>
<dbReference type="PANTHER" id="PTHR11777:SF9">
    <property type="entry name" value="ALANINE--TRNA LIGASE, CYTOPLASMIC"/>
    <property type="match status" value="1"/>
</dbReference>
<reference evidence="14 15" key="1">
    <citation type="submission" date="2019-07" db="EMBL/GenBank/DDBJ databases">
        <title>Genomic Encyclopedia of Type Strains, Phase IV (KMG-IV): sequencing the most valuable type-strain genomes for metagenomic binning, comparative biology and taxonomic classification.</title>
        <authorList>
            <person name="Goeker M."/>
        </authorList>
    </citation>
    <scope>NUCLEOTIDE SEQUENCE [LARGE SCALE GENOMIC DNA]</scope>
    <source>
        <strain evidence="14 15">SS015</strain>
    </source>
</reference>
<comment type="cofactor">
    <cofactor evidence="11">
        <name>Zn(2+)</name>
        <dbReference type="ChEBI" id="CHEBI:29105"/>
    </cofactor>
    <text evidence="11">Binds 1 zinc ion per subunit.</text>
</comment>
<dbReference type="InterPro" id="IPR002318">
    <property type="entry name" value="Ala-tRNA-lgiase_IIc"/>
</dbReference>
<comment type="caution">
    <text evidence="14">The sequence shown here is derived from an EMBL/GenBank/DDBJ whole genome shotgun (WGS) entry which is preliminary data.</text>
</comment>
<keyword evidence="6 11" id="KW-0862">Zinc</keyword>
<keyword evidence="12" id="KW-0175">Coiled coil</keyword>
<name>A0A5D3WI94_9BACT</name>
<evidence type="ECO:0000256" key="1">
    <source>
        <dbReference type="ARBA" id="ARBA00008226"/>
    </source>
</evidence>
<dbReference type="PROSITE" id="PS50860">
    <property type="entry name" value="AA_TRNA_LIGASE_II_ALA"/>
    <property type="match status" value="1"/>
</dbReference>
<dbReference type="SMART" id="SM00863">
    <property type="entry name" value="tRNA_SAD"/>
    <property type="match status" value="1"/>
</dbReference>
<dbReference type="InterPro" id="IPR012947">
    <property type="entry name" value="tRNA_SAD"/>
</dbReference>
<evidence type="ECO:0000259" key="13">
    <source>
        <dbReference type="PROSITE" id="PS50860"/>
    </source>
</evidence>
<evidence type="ECO:0000256" key="9">
    <source>
        <dbReference type="ARBA" id="ARBA00022917"/>
    </source>
</evidence>
<dbReference type="FunFam" id="3.10.310.40:FF:000001">
    <property type="entry name" value="Alanine--tRNA ligase"/>
    <property type="match status" value="1"/>
</dbReference>
<feature type="binding site" evidence="11">
    <location>
        <position position="671"/>
    </location>
    <ligand>
        <name>Zn(2+)</name>
        <dbReference type="ChEBI" id="CHEBI:29105"/>
    </ligand>
</feature>
<dbReference type="EC" id="6.1.1.7" evidence="11"/>
<dbReference type="InterPro" id="IPR050058">
    <property type="entry name" value="Ala-tRNA_ligase"/>
</dbReference>
<dbReference type="GO" id="GO:0004813">
    <property type="term" value="F:alanine-tRNA ligase activity"/>
    <property type="evidence" value="ECO:0007669"/>
    <property type="project" value="UniProtKB-UniRule"/>
</dbReference>
<dbReference type="Gene3D" id="3.30.54.20">
    <property type="match status" value="1"/>
</dbReference>
<dbReference type="SUPFAM" id="SSF50447">
    <property type="entry name" value="Translation proteins"/>
    <property type="match status" value="1"/>
</dbReference>
<comment type="domain">
    <text evidence="11">Consists of three domains; the N-terminal catalytic domain, the editing domain and the C-terminal C-Ala domain. The editing domain removes incorrectly charged amino acids, while the C-Ala domain, along with tRNA(Ala), serves as a bridge to cooperatively bring together the editing and aminoacylation centers thus stimulating deacylation of misacylated tRNAs.</text>
</comment>
<dbReference type="SUPFAM" id="SSF55681">
    <property type="entry name" value="Class II aaRS and biotin synthetases"/>
    <property type="match status" value="1"/>
</dbReference>
<evidence type="ECO:0000313" key="15">
    <source>
        <dbReference type="Proteomes" id="UP000324159"/>
    </source>
</evidence>
<dbReference type="EMBL" id="VNIB01000010">
    <property type="protein sequence ID" value="TYO97493.1"/>
    <property type="molecule type" value="Genomic_DNA"/>
</dbReference>
<keyword evidence="7 11" id="KW-0067">ATP-binding</keyword>
<keyword evidence="4 11" id="KW-0479">Metal-binding</keyword>
<dbReference type="Pfam" id="PF01411">
    <property type="entry name" value="tRNA-synt_2c"/>
    <property type="match status" value="1"/>
</dbReference>
<dbReference type="SUPFAM" id="SSF101353">
    <property type="entry name" value="Putative anticodon-binding domain of alanyl-tRNA synthetase (AlaRS)"/>
    <property type="match status" value="1"/>
</dbReference>
<dbReference type="InterPro" id="IPR018162">
    <property type="entry name" value="Ala-tRNA-ligase_IIc_anticod-bd"/>
</dbReference>
<keyword evidence="3 11" id="KW-0436">Ligase</keyword>
<dbReference type="Pfam" id="PF02272">
    <property type="entry name" value="DHHA1"/>
    <property type="match status" value="1"/>
</dbReference>
<dbReference type="InterPro" id="IPR003156">
    <property type="entry name" value="DHHA1_dom"/>
</dbReference>
<evidence type="ECO:0000256" key="6">
    <source>
        <dbReference type="ARBA" id="ARBA00022833"/>
    </source>
</evidence>
<organism evidence="14 15">
    <name type="scientific">Geothermobacter ehrlichii</name>
    <dbReference type="NCBI Taxonomy" id="213224"/>
    <lineage>
        <taxon>Bacteria</taxon>
        <taxon>Pseudomonadati</taxon>
        <taxon>Thermodesulfobacteriota</taxon>
        <taxon>Desulfuromonadia</taxon>
        <taxon>Desulfuromonadales</taxon>
        <taxon>Geothermobacteraceae</taxon>
        <taxon>Geothermobacter</taxon>
    </lineage>
</organism>
<keyword evidence="10 11" id="KW-0030">Aminoacyl-tRNA synthetase</keyword>
<evidence type="ECO:0000256" key="3">
    <source>
        <dbReference type="ARBA" id="ARBA00022598"/>
    </source>
</evidence>
<dbReference type="AlphaFoldDB" id="A0A5D3WI94"/>
<dbReference type="GO" id="GO:0002161">
    <property type="term" value="F:aminoacyl-tRNA deacylase activity"/>
    <property type="evidence" value="ECO:0007669"/>
    <property type="project" value="TreeGrafter"/>
</dbReference>
<comment type="function">
    <text evidence="11">Catalyzes the attachment of alanine to tRNA(Ala) in a two-step reaction: alanine is first activated by ATP to form Ala-AMP and then transferred to the acceptor end of tRNA(Ala). Also edits incorrectly charged Ser-tRNA(Ala) and Gly-tRNA(Ala) via its editing domain.</text>
</comment>
<dbReference type="Gene3D" id="3.30.980.10">
    <property type="entry name" value="Threonyl-trna Synthetase, Chain A, domain 2"/>
    <property type="match status" value="1"/>
</dbReference>
<feature type="binding site" evidence="11">
    <location>
        <position position="569"/>
    </location>
    <ligand>
        <name>Zn(2+)</name>
        <dbReference type="ChEBI" id="CHEBI:29105"/>
    </ligand>
</feature>
<accession>A0A5D3WI94</accession>
<evidence type="ECO:0000256" key="5">
    <source>
        <dbReference type="ARBA" id="ARBA00022741"/>
    </source>
</evidence>
<dbReference type="Gene3D" id="3.10.310.40">
    <property type="match status" value="1"/>
</dbReference>
<dbReference type="InterPro" id="IPR023033">
    <property type="entry name" value="Ala_tRNA_ligase_euk/bac"/>
</dbReference>
<dbReference type="CDD" id="cd00673">
    <property type="entry name" value="AlaRS_core"/>
    <property type="match status" value="1"/>
</dbReference>
<dbReference type="HAMAP" id="MF_00036_B">
    <property type="entry name" value="Ala_tRNA_synth_B"/>
    <property type="match status" value="1"/>
</dbReference>
<dbReference type="Gene3D" id="3.30.930.10">
    <property type="entry name" value="Bira Bifunctional Protein, Domain 2"/>
    <property type="match status" value="1"/>
</dbReference>
<feature type="binding site" evidence="11">
    <location>
        <position position="675"/>
    </location>
    <ligand>
        <name>Zn(2+)</name>
        <dbReference type="ChEBI" id="CHEBI:29105"/>
    </ligand>
</feature>
<dbReference type="PRINTS" id="PR00980">
    <property type="entry name" value="TRNASYNTHALA"/>
</dbReference>
<feature type="binding site" evidence="11">
    <location>
        <position position="573"/>
    </location>
    <ligand>
        <name>Zn(2+)</name>
        <dbReference type="ChEBI" id="CHEBI:29105"/>
    </ligand>
</feature>
<evidence type="ECO:0000256" key="8">
    <source>
        <dbReference type="ARBA" id="ARBA00022884"/>
    </source>
</evidence>
<dbReference type="InterPro" id="IPR018165">
    <property type="entry name" value="Ala-tRNA-synth_IIc_core"/>
</dbReference>
<evidence type="ECO:0000256" key="11">
    <source>
        <dbReference type="HAMAP-Rule" id="MF_00036"/>
    </source>
</evidence>
<sequence>MLTGNQIRKKFLDYFARHGHTIVPSSSLVPHNDPTLLFTNAGMNQFKDCFLGAEKRDYVRATSSQKCVRAGGKHNDLENVGRTARHHTFFEMLGNFSFGDYFKKEAIAFAWQFLTEELGIDKERLYVSVYTDDDEAADIWHRQEGVPIERIFRFGEKDNFWAMGDTGPCGPCSEIFYDNGPEAGCGNPDCTVGCDCDRYMEIWNNVFMQFDRQPDGTLVPLPKPAVDTGMGLERITTVMQGVLSNYDTDLLRDIIRHIEQLSGKTYGDNAENDVSMRVMADHSRATAFLIADGVLPSNEGRGYVLRRIMRRAMRHARMLGFEDPVLFRTATFVLDFMAEAYPTEASRKDFVAKVVQNEEERFIQTLGNGLRILQDEVASLREQGASIIPGETVFRLYDTYGFPVDLTADIVEKEGFTLDEEGFEACMEEQRTKAREHWKGSGEEAVALIYKQLADRGMRSEFTGYDRLEDRGEVLALIRQNREVDEAACGETVEVICSVTPCYGESGGQVGDTGRIRAPEGELRIIDTRKPLPNLHVHVCEVVTGAIRKGESVDIAVDGDRRQAIVRNHTATHLLQAALQKVLGDHVKQAGSLVEPDRLRFDFTHFSPLSEEEIRRVEDEVNRQILGNTKVQARLMSADDALAAGAMALFGEKYGDIVRVVNVGDYSMELCGGTHADASGDIGLFRIVSEGGIAAGVRRIEAVTGTGALDWVRQQEKTLQQAAALVKSDPQNLDVRLRKLLEQQKELEKEVETLRRRLQAGQADSLLQQAVEVEGVRLLATEVDGMDGKQLRELADRLRDKLGSGVLALGCKTGDKVNLLVAVTKDLTARLHAGKLVAELAKAVGGRGGGRPDLAQAGGSQPEKLAETLAGAADLIRAQLAG</sequence>
<dbReference type="InterPro" id="IPR018163">
    <property type="entry name" value="Thr/Ala-tRNA-synth_IIc_edit"/>
</dbReference>
<dbReference type="InterPro" id="IPR018164">
    <property type="entry name" value="Ala-tRNA-synth_IIc_N"/>
</dbReference>
<dbReference type="GO" id="GO:0000049">
    <property type="term" value="F:tRNA binding"/>
    <property type="evidence" value="ECO:0007669"/>
    <property type="project" value="UniProtKB-KW"/>
</dbReference>
<dbReference type="Gene3D" id="6.10.250.550">
    <property type="match status" value="1"/>
</dbReference>
<evidence type="ECO:0000256" key="7">
    <source>
        <dbReference type="ARBA" id="ARBA00022840"/>
    </source>
</evidence>
<dbReference type="Pfam" id="PF07973">
    <property type="entry name" value="tRNA_SAD"/>
    <property type="match status" value="1"/>
</dbReference>
<dbReference type="GO" id="GO:0005829">
    <property type="term" value="C:cytosol"/>
    <property type="evidence" value="ECO:0007669"/>
    <property type="project" value="TreeGrafter"/>
</dbReference>
<keyword evidence="9 11" id="KW-0648">Protein biosynthesis</keyword>
<feature type="coiled-coil region" evidence="12">
    <location>
        <begin position="737"/>
        <end position="764"/>
    </location>
</feature>
<comment type="similarity">
    <text evidence="1 11">Belongs to the class-II aminoacyl-tRNA synthetase family.</text>
</comment>
<dbReference type="OrthoDB" id="9803884at2"/>
<dbReference type="Gene3D" id="2.40.30.130">
    <property type="match status" value="1"/>
</dbReference>
<keyword evidence="8 11" id="KW-0694">RNA-binding</keyword>
<dbReference type="GO" id="GO:0008270">
    <property type="term" value="F:zinc ion binding"/>
    <property type="evidence" value="ECO:0007669"/>
    <property type="project" value="UniProtKB-UniRule"/>
</dbReference>
<gene>
    <name evidence="11" type="primary">alaS</name>
    <name evidence="14" type="ORF">EDC39_11033</name>
</gene>
<dbReference type="GO" id="GO:0045892">
    <property type="term" value="P:negative regulation of DNA-templated transcription"/>
    <property type="evidence" value="ECO:0007669"/>
    <property type="project" value="TreeGrafter"/>
</dbReference>
<dbReference type="FunFam" id="3.30.980.10:FF:000004">
    <property type="entry name" value="Alanine--tRNA ligase, cytoplasmic"/>
    <property type="match status" value="1"/>
</dbReference>
<evidence type="ECO:0000313" key="14">
    <source>
        <dbReference type="EMBL" id="TYO97493.1"/>
    </source>
</evidence>
<keyword evidence="11" id="KW-0963">Cytoplasm</keyword>
<protein>
    <recommendedName>
        <fullName evidence="11">Alanine--tRNA ligase</fullName>
        <ecNumber evidence="11">6.1.1.7</ecNumber>
    </recommendedName>
    <alternativeName>
        <fullName evidence="11">Alanyl-tRNA synthetase</fullName>
        <shortName evidence="11">AlaRS</shortName>
    </alternativeName>
</protein>
<evidence type="ECO:0000256" key="4">
    <source>
        <dbReference type="ARBA" id="ARBA00022723"/>
    </source>
</evidence>
<dbReference type="FunFam" id="3.30.930.10:FF:000004">
    <property type="entry name" value="Alanine--tRNA ligase"/>
    <property type="match status" value="1"/>
</dbReference>
<dbReference type="PANTHER" id="PTHR11777">
    <property type="entry name" value="ALANYL-TRNA SYNTHETASE"/>
    <property type="match status" value="1"/>
</dbReference>
<dbReference type="GO" id="GO:0005524">
    <property type="term" value="F:ATP binding"/>
    <property type="evidence" value="ECO:0007669"/>
    <property type="project" value="UniProtKB-UniRule"/>
</dbReference>
<comment type="catalytic activity">
    <reaction evidence="11">
        <text>tRNA(Ala) + L-alanine + ATP = L-alanyl-tRNA(Ala) + AMP + diphosphate</text>
        <dbReference type="Rhea" id="RHEA:12540"/>
        <dbReference type="Rhea" id="RHEA-COMP:9657"/>
        <dbReference type="Rhea" id="RHEA-COMP:9923"/>
        <dbReference type="ChEBI" id="CHEBI:30616"/>
        <dbReference type="ChEBI" id="CHEBI:33019"/>
        <dbReference type="ChEBI" id="CHEBI:57972"/>
        <dbReference type="ChEBI" id="CHEBI:78442"/>
        <dbReference type="ChEBI" id="CHEBI:78497"/>
        <dbReference type="ChEBI" id="CHEBI:456215"/>
        <dbReference type="EC" id="6.1.1.7"/>
    </reaction>
</comment>
<dbReference type="RefSeq" id="WP_148896392.1">
    <property type="nucleotide sequence ID" value="NZ_VNIB01000010.1"/>
</dbReference>
<evidence type="ECO:0000256" key="2">
    <source>
        <dbReference type="ARBA" id="ARBA00022555"/>
    </source>
</evidence>
<evidence type="ECO:0000256" key="12">
    <source>
        <dbReference type="SAM" id="Coils"/>
    </source>
</evidence>